<feature type="chain" id="PRO_5030726061" description="Tetratricopeptide repeat protein" evidence="2">
    <location>
        <begin position="37"/>
        <end position="962"/>
    </location>
</feature>
<feature type="signal peptide" evidence="2">
    <location>
        <begin position="1"/>
        <end position="36"/>
    </location>
</feature>
<name>A0A7W6JBS5_9CAUL</name>
<dbReference type="Gene3D" id="1.25.40.10">
    <property type="entry name" value="Tetratricopeptide repeat domain"/>
    <property type="match status" value="2"/>
</dbReference>
<keyword evidence="2" id="KW-0732">Signal</keyword>
<organism evidence="3 4">
    <name type="scientific">Brevundimonas lenta</name>
    <dbReference type="NCBI Taxonomy" id="424796"/>
    <lineage>
        <taxon>Bacteria</taxon>
        <taxon>Pseudomonadati</taxon>
        <taxon>Pseudomonadota</taxon>
        <taxon>Alphaproteobacteria</taxon>
        <taxon>Caulobacterales</taxon>
        <taxon>Caulobacteraceae</taxon>
        <taxon>Brevundimonas</taxon>
    </lineage>
</organism>
<reference evidence="3 4" key="1">
    <citation type="submission" date="2020-08" db="EMBL/GenBank/DDBJ databases">
        <title>Genomic Encyclopedia of Type Strains, Phase IV (KMG-IV): sequencing the most valuable type-strain genomes for metagenomic binning, comparative biology and taxonomic classification.</title>
        <authorList>
            <person name="Goeker M."/>
        </authorList>
    </citation>
    <scope>NUCLEOTIDE SEQUENCE [LARGE SCALE GENOMIC DNA]</scope>
    <source>
        <strain evidence="3 4">DSM 23960</strain>
    </source>
</reference>
<evidence type="ECO:0008006" key="5">
    <source>
        <dbReference type="Google" id="ProtNLM"/>
    </source>
</evidence>
<dbReference type="AlphaFoldDB" id="A0A7W6JBS5"/>
<accession>A0A7W6JBS5</accession>
<feature type="compositionally biased region" description="Low complexity" evidence="1">
    <location>
        <begin position="944"/>
        <end position="962"/>
    </location>
</feature>
<dbReference type="RefSeq" id="WP_343053097.1">
    <property type="nucleotide sequence ID" value="NZ_BAAAER010000004.1"/>
</dbReference>
<comment type="caution">
    <text evidence="3">The sequence shown here is derived from an EMBL/GenBank/DDBJ whole genome shotgun (WGS) entry which is preliminary data.</text>
</comment>
<dbReference type="Proteomes" id="UP000529946">
    <property type="component" value="Unassembled WGS sequence"/>
</dbReference>
<dbReference type="SUPFAM" id="SSF48452">
    <property type="entry name" value="TPR-like"/>
    <property type="match status" value="1"/>
</dbReference>
<gene>
    <name evidence="3" type="ORF">GGR12_001064</name>
</gene>
<sequence length="962" mass="100275">MCARMAGAVSSKRILRATVAAAAAGAVVLSPMAPMAQESGAAHDPVTIRVGANAAFTRLEFAGVIGARSQVRREGRDVVVRIGATAAPDISRLRVDPPRGVEKVETRAVRGGTELVLTLAEGADVRTGSADGAVFVNLYAEAPPAPTAATPAAVVAAVPVVSHATADKVRLDFRWASPVGAAVFRRGDAVWIVFDTAARFDMSGAKALGPASDAHWTAGPDHVAVRIAAPRGLAVSAASDGSTWSVTIGGPAAVVEGVAVERDDTGEPALVARMAGATRAVWLTDPLAGDRFAAVTALAPGKGFADLRQTVDMAMLPTAHGLAIETAVADLAVKAEGDLVTLSRPGGLTLSDPSAALAAADVEPGAPRKARFPALVLAEWADPGHAGFGARYRELQNAAAAESVAAGEDPRAPVEARFGLARFLIASGLNYEAIGVLNAVVDQAPNMSGEPELRGLRGAARAGIGRFEEASADFASSAVAGDPASAVWRGYIASKQGDWAGARQAFAAGAAAVDDFPADWRARFGAAHAEAALESGDPEAARALLAYAFSQHAPAADQLAARIVQARLFEMDGRTDRALALYTAVARAPLDNVSVPAKLGLVRLSLAKGSMKPDVAAKELEALRWRWRGDATELAVIRQLGQLYLSQGLYREALTALKGAGPRMSRLPGYAELSTDLSTAFRMLFLEGGADGLQPVQALGLFYDFRELTPVGADGDEMVRRLARRLVDVDLLDQAAELLKHQVDTRLEGVAKAQVATDLAAVYLMDRQPEQALQAIWSSRTTLLPSALNAERRALEARALMNLGRYDHALEILGSDSSADARGVRAEVFWKQQKWSEAAAIYEAGLGDRFRNPAALSADEEARLIRAGVGYSLAQDNAALGRLSRNYRGFIAGARSKTALAIALDTGDGASPADFAGLTAQADTFAGWVSSMKAELRTKTGGNRPATPARPQAAAASPRPAA</sequence>
<dbReference type="InterPro" id="IPR011990">
    <property type="entry name" value="TPR-like_helical_dom_sf"/>
</dbReference>
<evidence type="ECO:0000256" key="1">
    <source>
        <dbReference type="SAM" id="MobiDB-lite"/>
    </source>
</evidence>
<evidence type="ECO:0000256" key="2">
    <source>
        <dbReference type="SAM" id="SignalP"/>
    </source>
</evidence>
<evidence type="ECO:0000313" key="3">
    <source>
        <dbReference type="EMBL" id="MBB4082225.1"/>
    </source>
</evidence>
<feature type="region of interest" description="Disordered" evidence="1">
    <location>
        <begin position="936"/>
        <end position="962"/>
    </location>
</feature>
<keyword evidence="4" id="KW-1185">Reference proteome</keyword>
<evidence type="ECO:0000313" key="4">
    <source>
        <dbReference type="Proteomes" id="UP000529946"/>
    </source>
</evidence>
<proteinExistence type="predicted"/>
<dbReference type="EMBL" id="JACIDM010000001">
    <property type="protein sequence ID" value="MBB4082225.1"/>
    <property type="molecule type" value="Genomic_DNA"/>
</dbReference>
<protein>
    <recommendedName>
        <fullName evidence="5">Tetratricopeptide repeat protein</fullName>
    </recommendedName>
</protein>